<name>A0AAN9C1H0_9CAEN</name>
<feature type="compositionally biased region" description="Basic and acidic residues" evidence="1">
    <location>
        <begin position="114"/>
        <end position="129"/>
    </location>
</feature>
<feature type="compositionally biased region" description="Polar residues" evidence="1">
    <location>
        <begin position="747"/>
        <end position="759"/>
    </location>
</feature>
<feature type="region of interest" description="Disordered" evidence="1">
    <location>
        <begin position="351"/>
        <end position="375"/>
    </location>
</feature>
<dbReference type="SUPFAM" id="SSF50978">
    <property type="entry name" value="WD40 repeat-like"/>
    <property type="match status" value="1"/>
</dbReference>
<proteinExistence type="predicted"/>
<feature type="region of interest" description="Disordered" evidence="1">
    <location>
        <begin position="43"/>
        <end position="150"/>
    </location>
</feature>
<feature type="region of interest" description="Disordered" evidence="1">
    <location>
        <begin position="403"/>
        <end position="425"/>
    </location>
</feature>
<feature type="compositionally biased region" description="Polar residues" evidence="1">
    <location>
        <begin position="79"/>
        <end position="94"/>
    </location>
</feature>
<dbReference type="InterPro" id="IPR036322">
    <property type="entry name" value="WD40_repeat_dom_sf"/>
</dbReference>
<evidence type="ECO:0000313" key="3">
    <source>
        <dbReference type="Proteomes" id="UP001374579"/>
    </source>
</evidence>
<comment type="caution">
    <text evidence="2">The sequence shown here is derived from an EMBL/GenBank/DDBJ whole genome shotgun (WGS) entry which is preliminary data.</text>
</comment>
<dbReference type="Proteomes" id="UP001374579">
    <property type="component" value="Unassembled WGS sequence"/>
</dbReference>
<feature type="compositionally biased region" description="Polar residues" evidence="1">
    <location>
        <begin position="649"/>
        <end position="662"/>
    </location>
</feature>
<sequence length="1164" mass="128524">MERKQLAAKLELMKEELAQKQKKLEKAKRAARVKAHVKQKIKELNHQAKTESSTLSQCASTSKSADLTEEKQPCASLAQPGTTECVTSSVTSAGDSAKEPLDIANVTGASRGRIAVENEQVKTDVKGDVETNSPSSDTHGKAENEKTEVRVTQTSVDISEVDDSLAITPSFKSMRDTDLMGTYPQVLPPELDRITDFHSLENSEFTLELHKEISSCGEGTLQELQNDSMDLVSKQAKQSSESTIASVTGYENDQLKKAEQLNSEKTKAVKHVANIGTACATVEQGETCAQVKNCNTTADETVTDGISKTILTEHTPNKTGEPGQKTCSQTATVPTCKESTASLKLQDIGSAEGVASESMQQSSSSQSQKQDQRGQDQFLDYTELDAIPFSQFELTEDFLSEGSQKSFSSSTRRGRQKSMSALVQRRSPRLSGFEFDSSDKLLSQSTSSQRRSSHENNFFNLARKQKKTKKALLLSSLFQFLVDEAKRDPSFVEFKLPEDIASLAFEKNKETGKQTKDDTESSIPTGHYVVNSMDIEVIPETEIDPDLLSQRFCTADFDLGTNAALEEEQPEPTSDVQTYRSSESACLKADFTKPLRANSGMHEKLQPAIESLCAACENPADITQFSSTVHDRDIEGPKHDEEASKDRNGSSGPKTNLSQPKTHTGKFSRKKALKLKAKQSVKQDNTDRQSHCDNFSFRSSGQKECKHFEDGSLPGEADRCDPQNSTTTESPKSLNVNPDQGRLLATPKTTPPTVSTEACSSPILFGTQSQSSKDTAASDGSVSKQCGYDEEGGLLKDDRVRPRPVFTPSKSKDSDQKHTGDYSWMRYTGCAESGCRDPVVDTVVGTATTDDEATTFILSVQTTTLTLWTLDDQKEWSAEFHWYLPQTSEAQGACRIFTSDDQLSVLLWGVSTVSESPFLTVFVYAWDTQHTQRFSLPLPSPVTPHRLFCNGLPSSLCTMLVFATDKVYTRGKTYMVDWYQNSVTAEVVMEEVEAQLVDLRLVQDLPDAAVGIAEDQRILIWNHKKGTLIMSMSWPASVPKMSRMFSCYFLQGYLLIHTAEAELGRDVCLVALNPTANSGKVVRKFTAHSEQHCNWNQVVVHKDLLLSVCQEGRMHVWDACSAKQLVSFYNRPGKIVTAHLFHSKESCWLMTGQEIGCLHMYSVT</sequence>
<gene>
    <name evidence="2" type="ORF">V1264_012304</name>
</gene>
<evidence type="ECO:0008006" key="4">
    <source>
        <dbReference type="Google" id="ProtNLM"/>
    </source>
</evidence>
<dbReference type="Gene3D" id="2.130.10.10">
    <property type="entry name" value="YVTN repeat-like/Quinoprotein amine dehydrogenase"/>
    <property type="match status" value="1"/>
</dbReference>
<dbReference type="InterPro" id="IPR015943">
    <property type="entry name" value="WD40/YVTN_repeat-like_dom_sf"/>
</dbReference>
<dbReference type="AlphaFoldDB" id="A0AAN9C1H0"/>
<feature type="compositionally biased region" description="Polar residues" evidence="1">
    <location>
        <begin position="766"/>
        <end position="784"/>
    </location>
</feature>
<feature type="compositionally biased region" description="Polar residues" evidence="1">
    <location>
        <begin position="722"/>
        <end position="738"/>
    </location>
</feature>
<evidence type="ECO:0000313" key="2">
    <source>
        <dbReference type="EMBL" id="KAK7112930.1"/>
    </source>
</evidence>
<feature type="compositionally biased region" description="Basic residues" evidence="1">
    <location>
        <begin position="663"/>
        <end position="679"/>
    </location>
</feature>
<feature type="compositionally biased region" description="Polar residues" evidence="1">
    <location>
        <begin position="403"/>
        <end position="421"/>
    </location>
</feature>
<evidence type="ECO:0000256" key="1">
    <source>
        <dbReference type="SAM" id="MobiDB-lite"/>
    </source>
</evidence>
<feature type="compositionally biased region" description="Polar residues" evidence="1">
    <location>
        <begin position="50"/>
        <end position="65"/>
    </location>
</feature>
<reference evidence="2 3" key="1">
    <citation type="submission" date="2024-02" db="EMBL/GenBank/DDBJ databases">
        <title>Chromosome-scale genome assembly of the rough periwinkle Littorina saxatilis.</title>
        <authorList>
            <person name="De Jode A."/>
            <person name="Faria R."/>
            <person name="Formenti G."/>
            <person name="Sims Y."/>
            <person name="Smith T.P."/>
            <person name="Tracey A."/>
            <person name="Wood J.M.D."/>
            <person name="Zagrodzka Z.B."/>
            <person name="Johannesson K."/>
            <person name="Butlin R.K."/>
            <person name="Leder E.H."/>
        </authorList>
    </citation>
    <scope>NUCLEOTIDE SEQUENCE [LARGE SCALE GENOMIC DNA]</scope>
    <source>
        <strain evidence="2">Snail1</strain>
        <tissue evidence="2">Muscle</tissue>
    </source>
</reference>
<feature type="compositionally biased region" description="Basic and acidic residues" evidence="1">
    <location>
        <begin position="629"/>
        <end position="648"/>
    </location>
</feature>
<dbReference type="EMBL" id="JBAMIC010000002">
    <property type="protein sequence ID" value="KAK7112930.1"/>
    <property type="molecule type" value="Genomic_DNA"/>
</dbReference>
<feature type="compositionally biased region" description="Basic and acidic residues" evidence="1">
    <location>
        <begin position="138"/>
        <end position="149"/>
    </location>
</feature>
<organism evidence="2 3">
    <name type="scientific">Littorina saxatilis</name>
    <dbReference type="NCBI Taxonomy" id="31220"/>
    <lineage>
        <taxon>Eukaryota</taxon>
        <taxon>Metazoa</taxon>
        <taxon>Spiralia</taxon>
        <taxon>Lophotrochozoa</taxon>
        <taxon>Mollusca</taxon>
        <taxon>Gastropoda</taxon>
        <taxon>Caenogastropoda</taxon>
        <taxon>Littorinimorpha</taxon>
        <taxon>Littorinoidea</taxon>
        <taxon>Littorinidae</taxon>
        <taxon>Littorina</taxon>
    </lineage>
</organism>
<feature type="region of interest" description="Disordered" evidence="1">
    <location>
        <begin position="628"/>
        <end position="818"/>
    </location>
</feature>
<feature type="compositionally biased region" description="Low complexity" evidence="1">
    <location>
        <begin position="356"/>
        <end position="369"/>
    </location>
</feature>
<protein>
    <recommendedName>
        <fullName evidence="4">Partner and localiser of BRCA2 WD40 domain-containing protein</fullName>
    </recommendedName>
</protein>
<keyword evidence="3" id="KW-1185">Reference proteome</keyword>
<feature type="compositionally biased region" description="Basic and acidic residues" evidence="1">
    <location>
        <begin position="701"/>
        <end position="721"/>
    </location>
</feature>
<accession>A0AAN9C1H0</accession>